<evidence type="ECO:0000256" key="1">
    <source>
        <dbReference type="ARBA" id="ARBA00010254"/>
    </source>
</evidence>
<dbReference type="Pfam" id="PF00366">
    <property type="entry name" value="Ribosomal_S17"/>
    <property type="match status" value="1"/>
</dbReference>
<comment type="similarity">
    <text evidence="1">Belongs to the universal ribosomal protein uS17 family.</text>
</comment>
<dbReference type="PANTHER" id="PTHR10744:SF9">
    <property type="entry name" value="40S RIBOSOMAL PROTEIN S11-RELATED"/>
    <property type="match status" value="1"/>
</dbReference>
<dbReference type="PANTHER" id="PTHR10744">
    <property type="entry name" value="40S RIBOSOMAL PROTEIN S11 FAMILY MEMBER"/>
    <property type="match status" value="1"/>
</dbReference>
<proteinExistence type="inferred from homology"/>
<dbReference type="AlphaFoldDB" id="A0A8T4C7A5"/>
<organism evidence="5 6">
    <name type="scientific">Candidatus Iainarchaeum sp</name>
    <dbReference type="NCBI Taxonomy" id="3101447"/>
    <lineage>
        <taxon>Archaea</taxon>
        <taxon>Candidatus Iainarchaeota</taxon>
        <taxon>Candidatus Iainarchaeia</taxon>
        <taxon>Candidatus Iainarchaeales</taxon>
        <taxon>Candidatus Iainarchaeaceae</taxon>
        <taxon>Candidatus Iainarchaeum</taxon>
    </lineage>
</organism>
<keyword evidence="3" id="KW-0687">Ribonucleoprotein</keyword>
<dbReference type="GO" id="GO:0003735">
    <property type="term" value="F:structural constituent of ribosome"/>
    <property type="evidence" value="ECO:0007669"/>
    <property type="project" value="InterPro"/>
</dbReference>
<dbReference type="EMBL" id="VGJJ01000002">
    <property type="protein sequence ID" value="MBM3281830.1"/>
    <property type="molecule type" value="Genomic_DNA"/>
</dbReference>
<comment type="caution">
    <text evidence="5">The sequence shown here is derived from an EMBL/GenBank/DDBJ whole genome shotgun (WGS) entry which is preliminary data.</text>
</comment>
<evidence type="ECO:0000256" key="3">
    <source>
        <dbReference type="ARBA" id="ARBA00023274"/>
    </source>
</evidence>
<dbReference type="InterPro" id="IPR012340">
    <property type="entry name" value="NA-bd_OB-fold"/>
</dbReference>
<evidence type="ECO:0000313" key="5">
    <source>
        <dbReference type="EMBL" id="MBM3281830.1"/>
    </source>
</evidence>
<gene>
    <name evidence="5" type="primary">rpsQ</name>
    <name evidence="5" type="ORF">FJY86_00620</name>
</gene>
<evidence type="ECO:0000256" key="2">
    <source>
        <dbReference type="ARBA" id="ARBA00022980"/>
    </source>
</evidence>
<keyword evidence="2 5" id="KW-0689">Ribosomal protein</keyword>
<feature type="region of interest" description="Disordered" evidence="4">
    <location>
        <begin position="100"/>
        <end position="125"/>
    </location>
</feature>
<reference evidence="5" key="1">
    <citation type="submission" date="2019-03" db="EMBL/GenBank/DDBJ databases">
        <title>Lake Tanganyika Metagenome-Assembled Genomes (MAGs).</title>
        <authorList>
            <person name="Tran P."/>
        </authorList>
    </citation>
    <scope>NUCLEOTIDE SEQUENCE</scope>
    <source>
        <strain evidence="5">M_DeepCast_50m_m2_156</strain>
    </source>
</reference>
<dbReference type="Proteomes" id="UP000774699">
    <property type="component" value="Unassembled WGS sequence"/>
</dbReference>
<dbReference type="InterPro" id="IPR000266">
    <property type="entry name" value="Ribosomal_uS17"/>
</dbReference>
<dbReference type="GO" id="GO:0006412">
    <property type="term" value="P:translation"/>
    <property type="evidence" value="ECO:0007669"/>
    <property type="project" value="InterPro"/>
</dbReference>
<evidence type="ECO:0000313" key="6">
    <source>
        <dbReference type="Proteomes" id="UP000774699"/>
    </source>
</evidence>
<name>A0A8T4C7A5_9ARCH</name>
<evidence type="ECO:0000256" key="4">
    <source>
        <dbReference type="SAM" id="MobiDB-lite"/>
    </source>
</evidence>
<dbReference type="CDD" id="cd00364">
    <property type="entry name" value="Ribosomal_uS17"/>
    <property type="match status" value="1"/>
</dbReference>
<dbReference type="Gene3D" id="2.40.50.140">
    <property type="entry name" value="Nucleic acid-binding proteins"/>
    <property type="match status" value="1"/>
</dbReference>
<dbReference type="SUPFAM" id="SSF50249">
    <property type="entry name" value="Nucleic acid-binding proteins"/>
    <property type="match status" value="1"/>
</dbReference>
<sequence length="125" mass="14351">MPKNTKTSTVHQPEYPVRGNEFVGRVVSAKAPKTVTVMREIVVYNSKFERYKKVRSKVRAHNPDYINAKENDIVKIGETRKISKTKAFIVTEIVGHSRSDVVHEEMNQETKHAQLKEKNKSEETA</sequence>
<accession>A0A8T4C7A5</accession>
<dbReference type="GO" id="GO:0022627">
    <property type="term" value="C:cytosolic small ribosomal subunit"/>
    <property type="evidence" value="ECO:0007669"/>
    <property type="project" value="TreeGrafter"/>
</dbReference>
<protein>
    <submittedName>
        <fullName evidence="5">30S ribosomal protein S17</fullName>
    </submittedName>
</protein>